<proteinExistence type="predicted"/>
<dbReference type="PANTHER" id="PTHR23026">
    <property type="entry name" value="NADPH NITROREDUCTASE"/>
    <property type="match status" value="1"/>
</dbReference>
<sequence length="203" mass="23209">MEYLELAQSRHAVKKFDSKKVPLEEIKDIIKTARLAPSGINIQSWHFVVIDSAEAKAALLKEVNPSNHEQIETAGGLLMIFADSQYAERLRLISERGSKELSSLDMERFTQRYQAYVNGFDAEYLNTYMSITTGLVTMNLLYAIYDKGYKANVVLGYKRTEKINEILKVDKKYRPELIIPFGTSEETGNPSFRLGLEDIMEIR</sequence>
<dbReference type="Proteomes" id="UP000504756">
    <property type="component" value="Unassembled WGS sequence"/>
</dbReference>
<dbReference type="OrthoDB" id="9782629at2"/>
<dbReference type="AlphaFoldDB" id="A0A1I4GTA4"/>
<dbReference type="Gene3D" id="3.40.109.10">
    <property type="entry name" value="NADH Oxidase"/>
    <property type="match status" value="1"/>
</dbReference>
<dbReference type="SUPFAM" id="SSF55469">
    <property type="entry name" value="FMN-dependent nitroreductase-like"/>
    <property type="match status" value="1"/>
</dbReference>
<dbReference type="Pfam" id="PF00881">
    <property type="entry name" value="Nitroreductase"/>
    <property type="match status" value="1"/>
</dbReference>
<evidence type="ECO:0000259" key="1">
    <source>
        <dbReference type="Pfam" id="PF00881"/>
    </source>
</evidence>
<evidence type="ECO:0000313" key="6">
    <source>
        <dbReference type="Proteomes" id="UP000181969"/>
    </source>
</evidence>
<reference evidence="3 6" key="1">
    <citation type="submission" date="2016-10" db="EMBL/GenBank/DDBJ databases">
        <authorList>
            <person name="de Groot N.N."/>
        </authorList>
    </citation>
    <scope>NUCLEOTIDE SEQUENCE [LARGE SCALE GENOMIC DNA]</scope>
    <source>
        <strain evidence="3 6">M79</strain>
    </source>
</reference>
<name>A0A1I4GTA4_9LACT</name>
<feature type="domain" description="Nitroreductase" evidence="1">
    <location>
        <begin position="8"/>
        <end position="182"/>
    </location>
</feature>
<dbReference type="InterPro" id="IPR050627">
    <property type="entry name" value="Nitroreductase/BluB"/>
</dbReference>
<dbReference type="EMBL" id="FOTJ01000005">
    <property type="protein sequence ID" value="SFL33205.1"/>
    <property type="molecule type" value="Genomic_DNA"/>
</dbReference>
<accession>A0A1I4GTA4</accession>
<reference evidence="5" key="4">
    <citation type="submission" date="2023-02" db="EMBL/GenBank/DDBJ databases">
        <title>Comparative genomics and fermentation flavor characterization of five lactic acid bacteria reveal flavor biosynthesis metabolic pathways in fermented muskmelon puree.</title>
        <authorList>
            <person name="Yuan L."/>
            <person name="Li M."/>
            <person name="Xu X."/>
            <person name="Lao F."/>
            <person name="Wu J."/>
        </authorList>
    </citation>
    <scope>NUCLEOTIDE SEQUENCE</scope>
    <source>
        <strain evidence="5">Pa-2</strain>
    </source>
</reference>
<dbReference type="Proteomes" id="UP000181969">
    <property type="component" value="Unassembled WGS sequence"/>
</dbReference>
<dbReference type="Proteomes" id="UP001217324">
    <property type="component" value="Chromosome"/>
</dbReference>
<reference evidence="4" key="3">
    <citation type="submission" date="2022-10" db="EMBL/GenBank/DDBJ databases">
        <title>Genome assembly of Lactococcus garvieae isolates from cricket gut.</title>
        <authorList>
            <person name="Luecke A.R."/>
            <person name="Brown A.M.V."/>
            <person name="Wakeman C.A."/>
        </authorList>
    </citation>
    <scope>NUCLEOTIDE SEQUENCE</scope>
    <source>
        <strain evidence="4">Alexii-11_2</strain>
    </source>
</reference>
<gene>
    <name evidence="2" type="primary">ybiE_2</name>
    <name evidence="2" type="ORF">ikelab_14230</name>
    <name evidence="4" type="ORF">OF801_02350</name>
    <name evidence="5" type="ORF">PWF74_08545</name>
    <name evidence="3" type="ORF">SAMN05216438_10562</name>
</gene>
<dbReference type="GO" id="GO:0016491">
    <property type="term" value="F:oxidoreductase activity"/>
    <property type="evidence" value="ECO:0007669"/>
    <property type="project" value="InterPro"/>
</dbReference>
<protein>
    <submittedName>
        <fullName evidence="3 4">Nitroreductase</fullName>
    </submittedName>
    <submittedName>
        <fullName evidence="2">Oxidoreductase</fullName>
    </submittedName>
</protein>
<evidence type="ECO:0000313" key="5">
    <source>
        <dbReference type="EMBL" id="WEA13557.1"/>
    </source>
</evidence>
<reference evidence="2 7" key="2">
    <citation type="submission" date="2020-06" db="EMBL/GenBank/DDBJ databases">
        <title>Draft genome sequence of Lactic acid bacteria from Okinawan-style tofu.</title>
        <authorList>
            <person name="Takara I."/>
            <person name="Ikematsu S."/>
        </authorList>
    </citation>
    <scope>NUCLEOTIDE SEQUENCE [LARGE SCALE GENOMIC DNA]</scope>
    <source>
        <strain evidence="7">lg38</strain>
        <strain evidence="2">Lg38</strain>
    </source>
</reference>
<evidence type="ECO:0000313" key="7">
    <source>
        <dbReference type="Proteomes" id="UP000504756"/>
    </source>
</evidence>
<evidence type="ECO:0000313" key="4">
    <source>
        <dbReference type="EMBL" id="UYT10802.1"/>
    </source>
</evidence>
<evidence type="ECO:0000313" key="2">
    <source>
        <dbReference type="EMBL" id="GFO52148.1"/>
    </source>
</evidence>
<dbReference type="GeneID" id="61073499"/>
<dbReference type="InterPro" id="IPR000415">
    <property type="entry name" value="Nitroreductase-like"/>
</dbReference>
<dbReference type="EMBL" id="BLXU01000008">
    <property type="protein sequence ID" value="GFO52148.1"/>
    <property type="molecule type" value="Genomic_DNA"/>
</dbReference>
<dbReference type="RefSeq" id="WP_042218484.1">
    <property type="nucleotide sequence ID" value="NZ_BLXU01000008.1"/>
</dbReference>
<evidence type="ECO:0000313" key="3">
    <source>
        <dbReference type="EMBL" id="SFL33205.1"/>
    </source>
</evidence>
<organism evidence="3 6">
    <name type="scientific">Lactococcus garvieae</name>
    <dbReference type="NCBI Taxonomy" id="1363"/>
    <lineage>
        <taxon>Bacteria</taxon>
        <taxon>Bacillati</taxon>
        <taxon>Bacillota</taxon>
        <taxon>Bacilli</taxon>
        <taxon>Lactobacillales</taxon>
        <taxon>Streptococcaceae</taxon>
        <taxon>Lactococcus</taxon>
    </lineage>
</organism>
<dbReference type="EMBL" id="CP118627">
    <property type="protein sequence ID" value="WEA13557.1"/>
    <property type="molecule type" value="Genomic_DNA"/>
</dbReference>
<dbReference type="EMBL" id="CP109635">
    <property type="protein sequence ID" value="UYT10802.1"/>
    <property type="molecule type" value="Genomic_DNA"/>
</dbReference>
<dbReference type="Proteomes" id="UP001164042">
    <property type="component" value="Chromosome"/>
</dbReference>
<dbReference type="InterPro" id="IPR029479">
    <property type="entry name" value="Nitroreductase"/>
</dbReference>
<dbReference type="PANTHER" id="PTHR23026:SF100">
    <property type="entry name" value="NITROREDUCTASE"/>
    <property type="match status" value="1"/>
</dbReference>